<dbReference type="Proteomes" id="UP000693946">
    <property type="component" value="Linkage Group LG20"/>
</dbReference>
<feature type="region of interest" description="Disordered" evidence="2">
    <location>
        <begin position="203"/>
        <end position="261"/>
    </location>
</feature>
<feature type="region of interest" description="Disordered" evidence="2">
    <location>
        <begin position="302"/>
        <end position="325"/>
    </location>
</feature>
<dbReference type="InterPro" id="IPR026642">
    <property type="entry name" value="Glcci1/FAM117"/>
</dbReference>
<dbReference type="AlphaFoldDB" id="A0AAV6R6W1"/>
<gene>
    <name evidence="3" type="ORF">JOB18_015968</name>
</gene>
<feature type="compositionally biased region" description="Low complexity" evidence="2">
    <location>
        <begin position="446"/>
        <end position="474"/>
    </location>
</feature>
<feature type="compositionally biased region" description="Polar residues" evidence="2">
    <location>
        <begin position="627"/>
        <end position="641"/>
    </location>
</feature>
<name>A0AAV6R6W1_SOLSE</name>
<feature type="compositionally biased region" description="Acidic residues" evidence="2">
    <location>
        <begin position="588"/>
        <end position="597"/>
    </location>
</feature>
<keyword evidence="4" id="KW-1185">Reference proteome</keyword>
<sequence length="641" mass="68716">MILRGGHLHEGIVSVLQQSLIMFSFLGLRKDSKKSTSDKDTDGGFVFIGETVEEQRRKMQTMNIAQPTTNVIVQPSKPSYPAVPGNRELHTQIPCTGPAAGPSAVADAASSLPDVLGDIPFTLAPHVLTMQAGFSLIPDRLNHTTTQATECCGHLETVKLKKKKKKKKGEERGYAWWTMSASPAAAASSSQQQQQQRLLLAGSNAGPTTSRCSSPANPSGSGSDGRLVRRQRLSQPDSRGSPESSPQSPTSKADRTKTQDVCSSGAIAWTPSLGTITGPYLAGQWPLDLHVLYPSCMKDKSTQTPGCWSDESGEEKSIHQRSASWGSADHLKEIAKLRQQLQRRSKKGGRRSKDKERVSSLHFTALTSTTNHTSIASHVQHFSMSKSAQMPLSNITVPKPSISRVPSSMEGINHELEKVFIKDNGEKEELKSLEVPDGRRAPFPPQQRSSSSRSVDTQTPSAPGRSSSCSSLSPCPSPACPPGSHDGSPYSAEDLLYDRDKDSGSSSPLPKFASSPKPNNSYMFKREPPEGCEKIKAFEEMSSRQSTSAAPVPLFSCPDKNKVNFIPTGSAFCPVRLPGSLHLIPASEPEEDEDDAEPQGATSLSGAPSQVSTSTSTEDPPEEAGSPSETADSQTDSPAIS</sequence>
<dbReference type="PANTHER" id="PTHR14972">
    <property type="entry name" value="AGAP011572-PA"/>
    <property type="match status" value="1"/>
</dbReference>
<feature type="compositionally biased region" description="Basic residues" evidence="2">
    <location>
        <begin position="341"/>
        <end position="350"/>
    </location>
</feature>
<proteinExistence type="predicted"/>
<evidence type="ECO:0000313" key="4">
    <source>
        <dbReference type="Proteomes" id="UP000693946"/>
    </source>
</evidence>
<comment type="caution">
    <text evidence="3">The sequence shown here is derived from an EMBL/GenBank/DDBJ whole genome shotgun (WGS) entry which is preliminary data.</text>
</comment>
<protein>
    <recommendedName>
        <fullName evidence="5">Glucocorticoid induced 1a</fullName>
    </recommendedName>
</protein>
<dbReference type="EMBL" id="JAGKHQ010000013">
    <property type="protein sequence ID" value="KAG7500334.1"/>
    <property type="molecule type" value="Genomic_DNA"/>
</dbReference>
<evidence type="ECO:0008006" key="5">
    <source>
        <dbReference type="Google" id="ProtNLM"/>
    </source>
</evidence>
<keyword evidence="1" id="KW-0597">Phosphoprotein</keyword>
<dbReference type="GO" id="GO:0005737">
    <property type="term" value="C:cytoplasm"/>
    <property type="evidence" value="ECO:0007669"/>
    <property type="project" value="TreeGrafter"/>
</dbReference>
<evidence type="ECO:0000256" key="2">
    <source>
        <dbReference type="SAM" id="MobiDB-lite"/>
    </source>
</evidence>
<dbReference type="PANTHER" id="PTHR14972:SF3">
    <property type="entry name" value="GLUCOCORTICOID-INDUCED TRANSCRIPT 1 PROTEIN"/>
    <property type="match status" value="1"/>
</dbReference>
<accession>A0AAV6R6W1</accession>
<evidence type="ECO:0000313" key="3">
    <source>
        <dbReference type="EMBL" id="KAG7500334.1"/>
    </source>
</evidence>
<feature type="compositionally biased region" description="Polar residues" evidence="2">
    <location>
        <begin position="600"/>
        <end position="618"/>
    </location>
</feature>
<feature type="region of interest" description="Disordered" evidence="2">
    <location>
        <begin position="339"/>
        <end position="359"/>
    </location>
</feature>
<feature type="compositionally biased region" description="Polar residues" evidence="2">
    <location>
        <begin position="205"/>
        <end position="221"/>
    </location>
</feature>
<feature type="region of interest" description="Disordered" evidence="2">
    <location>
        <begin position="432"/>
        <end position="531"/>
    </location>
</feature>
<evidence type="ECO:0000256" key="1">
    <source>
        <dbReference type="ARBA" id="ARBA00022553"/>
    </source>
</evidence>
<dbReference type="GO" id="GO:0072015">
    <property type="term" value="P:podocyte development"/>
    <property type="evidence" value="ECO:0007669"/>
    <property type="project" value="TreeGrafter"/>
</dbReference>
<feature type="region of interest" description="Disordered" evidence="2">
    <location>
        <begin position="583"/>
        <end position="641"/>
    </location>
</feature>
<reference evidence="3 4" key="1">
    <citation type="journal article" date="2021" name="Sci. Rep.">
        <title>Chromosome anchoring in Senegalese sole (Solea senegalensis) reveals sex-associated markers and genome rearrangements in flatfish.</title>
        <authorList>
            <person name="Guerrero-Cozar I."/>
            <person name="Gomez-Garrido J."/>
            <person name="Berbel C."/>
            <person name="Martinez-Blanch J.F."/>
            <person name="Alioto T."/>
            <person name="Claros M.G."/>
            <person name="Gagnaire P.A."/>
            <person name="Manchado M."/>
        </authorList>
    </citation>
    <scope>NUCLEOTIDE SEQUENCE [LARGE SCALE GENOMIC DNA]</scope>
    <source>
        <strain evidence="3">Sse05_10M</strain>
    </source>
</reference>
<organism evidence="3 4">
    <name type="scientific">Solea senegalensis</name>
    <name type="common">Senegalese sole</name>
    <dbReference type="NCBI Taxonomy" id="28829"/>
    <lineage>
        <taxon>Eukaryota</taxon>
        <taxon>Metazoa</taxon>
        <taxon>Chordata</taxon>
        <taxon>Craniata</taxon>
        <taxon>Vertebrata</taxon>
        <taxon>Euteleostomi</taxon>
        <taxon>Actinopterygii</taxon>
        <taxon>Neopterygii</taxon>
        <taxon>Teleostei</taxon>
        <taxon>Neoteleostei</taxon>
        <taxon>Acanthomorphata</taxon>
        <taxon>Carangaria</taxon>
        <taxon>Pleuronectiformes</taxon>
        <taxon>Pleuronectoidei</taxon>
        <taxon>Soleidae</taxon>
        <taxon>Solea</taxon>
    </lineage>
</organism>
<feature type="compositionally biased region" description="Polar residues" evidence="2">
    <location>
        <begin position="233"/>
        <end position="251"/>
    </location>
</feature>
<dbReference type="Pfam" id="PF15388">
    <property type="entry name" value="FAM117"/>
    <property type="match status" value="1"/>
</dbReference>